<evidence type="ECO:0000259" key="1">
    <source>
        <dbReference type="SMART" id="SM00421"/>
    </source>
</evidence>
<dbReference type="Gene3D" id="3.40.50.300">
    <property type="entry name" value="P-loop containing nucleotide triphosphate hydrolases"/>
    <property type="match status" value="1"/>
</dbReference>
<dbReference type="RefSeq" id="WP_091288186.1">
    <property type="nucleotide sequence ID" value="NZ_FNON01000002.1"/>
</dbReference>
<dbReference type="Gene3D" id="1.10.10.10">
    <property type="entry name" value="Winged helix-like DNA-binding domain superfamily/Winged helix DNA-binding domain"/>
    <property type="match status" value="1"/>
</dbReference>
<name>A0A1H2YVC2_9PSEU</name>
<organism evidence="2 3">
    <name type="scientific">Amycolatopsis xylanica</name>
    <dbReference type="NCBI Taxonomy" id="589385"/>
    <lineage>
        <taxon>Bacteria</taxon>
        <taxon>Bacillati</taxon>
        <taxon>Actinomycetota</taxon>
        <taxon>Actinomycetes</taxon>
        <taxon>Pseudonocardiales</taxon>
        <taxon>Pseudonocardiaceae</taxon>
        <taxon>Amycolatopsis</taxon>
    </lineage>
</organism>
<keyword evidence="3" id="KW-1185">Reference proteome</keyword>
<dbReference type="InterPro" id="IPR036388">
    <property type="entry name" value="WH-like_DNA-bd_sf"/>
</dbReference>
<dbReference type="SUPFAM" id="SSF46894">
    <property type="entry name" value="C-terminal effector domain of the bipartite response regulators"/>
    <property type="match status" value="1"/>
</dbReference>
<dbReference type="GO" id="GO:0003677">
    <property type="term" value="F:DNA binding"/>
    <property type="evidence" value="ECO:0007669"/>
    <property type="project" value="InterPro"/>
</dbReference>
<evidence type="ECO:0000313" key="3">
    <source>
        <dbReference type="Proteomes" id="UP000199515"/>
    </source>
</evidence>
<proteinExistence type="predicted"/>
<dbReference type="AlphaFoldDB" id="A0A1H2YVC2"/>
<dbReference type="STRING" id="589385.SAMN05421504_102266"/>
<gene>
    <name evidence="2" type="ORF">SAMN05421504_102266</name>
</gene>
<dbReference type="InterPro" id="IPR016032">
    <property type="entry name" value="Sig_transdc_resp-reg_C-effctor"/>
</dbReference>
<dbReference type="GO" id="GO:0006355">
    <property type="term" value="P:regulation of DNA-templated transcription"/>
    <property type="evidence" value="ECO:0007669"/>
    <property type="project" value="InterPro"/>
</dbReference>
<dbReference type="Pfam" id="PF00196">
    <property type="entry name" value="GerE"/>
    <property type="match status" value="1"/>
</dbReference>
<dbReference type="InterPro" id="IPR027417">
    <property type="entry name" value="P-loop_NTPase"/>
</dbReference>
<dbReference type="Proteomes" id="UP000199515">
    <property type="component" value="Unassembled WGS sequence"/>
</dbReference>
<evidence type="ECO:0000313" key="2">
    <source>
        <dbReference type="EMBL" id="SDX08698.1"/>
    </source>
</evidence>
<sequence>MNAFFRPSCRALVRSYNHGVSSAWPFTGRLDEVRRIKTLISEGNSGGLVLSGPRGVGKTRLVTEAVRGFECRKFTSVADAGELTARTRGDKLVVIADDAHLLDAASVEALLQLIHSDHKAFVLATVRTEPGGLVPVPALWADDLVERAEVRPLTLAEVRRLVTAVFDYNVGVATLRQLYRTAQGNLTLIGELLVAGRSAGLSPLECEIAEHAAAGLSLDAIAERMGTTSGAVDGHMKAIYRKLGVEQIRPTWS</sequence>
<dbReference type="SMART" id="SM00421">
    <property type="entry name" value="HTH_LUXR"/>
    <property type="match status" value="1"/>
</dbReference>
<dbReference type="OrthoDB" id="3197455at2"/>
<accession>A0A1H2YVC2</accession>
<reference evidence="2 3" key="1">
    <citation type="submission" date="2016-10" db="EMBL/GenBank/DDBJ databases">
        <authorList>
            <person name="de Groot N.N."/>
        </authorList>
    </citation>
    <scope>NUCLEOTIDE SEQUENCE [LARGE SCALE GENOMIC DNA]</scope>
    <source>
        <strain evidence="2 3">CPCC 202699</strain>
    </source>
</reference>
<dbReference type="EMBL" id="FNON01000002">
    <property type="protein sequence ID" value="SDX08698.1"/>
    <property type="molecule type" value="Genomic_DNA"/>
</dbReference>
<protein>
    <submittedName>
        <fullName evidence="2">Regulatory protein, luxR family</fullName>
    </submittedName>
</protein>
<dbReference type="InterPro" id="IPR000792">
    <property type="entry name" value="Tscrpt_reg_LuxR_C"/>
</dbReference>
<feature type="domain" description="HTH luxR-type" evidence="1">
    <location>
        <begin position="198"/>
        <end position="253"/>
    </location>
</feature>
<dbReference type="SUPFAM" id="SSF52540">
    <property type="entry name" value="P-loop containing nucleoside triphosphate hydrolases"/>
    <property type="match status" value="1"/>
</dbReference>